<evidence type="ECO:0000313" key="12">
    <source>
        <dbReference type="EMBL" id="CAK0783073.1"/>
    </source>
</evidence>
<evidence type="ECO:0000256" key="2">
    <source>
        <dbReference type="ARBA" id="ARBA00004065"/>
    </source>
</evidence>
<dbReference type="EC" id="3.1.26.4" evidence="4"/>
<keyword evidence="10" id="KW-0460">Magnesium</keyword>
<dbReference type="InterPro" id="IPR009027">
    <property type="entry name" value="Ribosomal_bL9/RNase_H1_N"/>
</dbReference>
<dbReference type="GO" id="GO:0046872">
    <property type="term" value="F:metal ion binding"/>
    <property type="evidence" value="ECO:0007669"/>
    <property type="project" value="UniProtKB-KW"/>
</dbReference>
<dbReference type="Proteomes" id="UP001314263">
    <property type="component" value="Unassembled WGS sequence"/>
</dbReference>
<reference evidence="12 13" key="1">
    <citation type="submission" date="2023-10" db="EMBL/GenBank/DDBJ databases">
        <authorList>
            <person name="Maclean D."/>
            <person name="Macfadyen A."/>
        </authorList>
    </citation>
    <scope>NUCLEOTIDE SEQUENCE [LARGE SCALE GENOMIC DNA]</scope>
</reference>
<keyword evidence="6" id="KW-0540">Nuclease</keyword>
<dbReference type="InterPro" id="IPR011320">
    <property type="entry name" value="RNase_H1_N"/>
</dbReference>
<keyword evidence="7" id="KW-0479">Metal-binding</keyword>
<name>A0AAV1IB70_9CHLO</name>
<evidence type="ECO:0000256" key="5">
    <source>
        <dbReference type="ARBA" id="ARBA00017721"/>
    </source>
</evidence>
<dbReference type="GO" id="GO:0004523">
    <property type="term" value="F:RNA-DNA hybrid ribonuclease activity"/>
    <property type="evidence" value="ECO:0007669"/>
    <property type="project" value="UniProtKB-EC"/>
</dbReference>
<evidence type="ECO:0000256" key="4">
    <source>
        <dbReference type="ARBA" id="ARBA00012180"/>
    </source>
</evidence>
<comment type="caution">
    <text evidence="12">The sequence shown here is derived from an EMBL/GenBank/DDBJ whole genome shotgun (WGS) entry which is preliminary data.</text>
</comment>
<evidence type="ECO:0000256" key="1">
    <source>
        <dbReference type="ARBA" id="ARBA00001946"/>
    </source>
</evidence>
<evidence type="ECO:0000259" key="11">
    <source>
        <dbReference type="Pfam" id="PF01693"/>
    </source>
</evidence>
<evidence type="ECO:0000313" key="13">
    <source>
        <dbReference type="Proteomes" id="UP001314263"/>
    </source>
</evidence>
<dbReference type="AlphaFoldDB" id="A0AAV1IB70"/>
<gene>
    <name evidence="12" type="ORF">CVIRNUC_006268</name>
</gene>
<dbReference type="InterPro" id="IPR037056">
    <property type="entry name" value="RNase_H1_N_sf"/>
</dbReference>
<feature type="domain" description="Ribonuclease H1 N-terminal" evidence="11">
    <location>
        <begin position="4"/>
        <end position="46"/>
    </location>
</feature>
<dbReference type="Pfam" id="PF01693">
    <property type="entry name" value="Cauli_VI"/>
    <property type="match status" value="1"/>
</dbReference>
<comment type="similarity">
    <text evidence="3">Belongs to the RNase H family.</text>
</comment>
<dbReference type="EMBL" id="CAUYUE010000008">
    <property type="protein sequence ID" value="CAK0783073.1"/>
    <property type="molecule type" value="Genomic_DNA"/>
</dbReference>
<proteinExistence type="inferred from homology"/>
<dbReference type="FunFam" id="3.40.970.10:FF:000002">
    <property type="entry name" value="Ribonuclease H"/>
    <property type="match status" value="1"/>
</dbReference>
<keyword evidence="9" id="KW-0378">Hydrolase</keyword>
<evidence type="ECO:0000256" key="6">
    <source>
        <dbReference type="ARBA" id="ARBA00022722"/>
    </source>
</evidence>
<comment type="cofactor">
    <cofactor evidence="1">
        <name>Mg(2+)</name>
        <dbReference type="ChEBI" id="CHEBI:18420"/>
    </cofactor>
</comment>
<keyword evidence="13" id="KW-1185">Reference proteome</keyword>
<sequence>MYEWYAVKRGRYPGVYGSWDEANEQIHGYSNNCWKGFDDWQQAEDFVNGGARTGEADNLANHALNYGGWEGLKDAEGNYWTYNDLCIHIQVASRYPESEEDDAFAW</sequence>
<evidence type="ECO:0000256" key="3">
    <source>
        <dbReference type="ARBA" id="ARBA00005300"/>
    </source>
</evidence>
<protein>
    <recommendedName>
        <fullName evidence="5">Ribonuclease H</fullName>
        <ecNumber evidence="4">3.1.26.4</ecNumber>
    </recommendedName>
</protein>
<evidence type="ECO:0000256" key="7">
    <source>
        <dbReference type="ARBA" id="ARBA00022723"/>
    </source>
</evidence>
<evidence type="ECO:0000256" key="8">
    <source>
        <dbReference type="ARBA" id="ARBA00022759"/>
    </source>
</evidence>
<keyword evidence="8" id="KW-0255">Endonuclease</keyword>
<organism evidence="12 13">
    <name type="scientific">Coccomyxa viridis</name>
    <dbReference type="NCBI Taxonomy" id="1274662"/>
    <lineage>
        <taxon>Eukaryota</taxon>
        <taxon>Viridiplantae</taxon>
        <taxon>Chlorophyta</taxon>
        <taxon>core chlorophytes</taxon>
        <taxon>Trebouxiophyceae</taxon>
        <taxon>Trebouxiophyceae incertae sedis</taxon>
        <taxon>Coccomyxaceae</taxon>
        <taxon>Coccomyxa</taxon>
    </lineage>
</organism>
<dbReference type="SUPFAM" id="SSF55658">
    <property type="entry name" value="L9 N-domain-like"/>
    <property type="match status" value="1"/>
</dbReference>
<evidence type="ECO:0000256" key="10">
    <source>
        <dbReference type="ARBA" id="ARBA00022842"/>
    </source>
</evidence>
<comment type="function">
    <text evidence="2">Endonuclease that specifically degrades the RNA of RNA-DNA hybrids.</text>
</comment>
<accession>A0AAV1IB70</accession>
<dbReference type="Gene3D" id="3.40.970.10">
    <property type="entry name" value="Ribonuclease H1, N-terminal domain"/>
    <property type="match status" value="1"/>
</dbReference>
<evidence type="ECO:0000256" key="9">
    <source>
        <dbReference type="ARBA" id="ARBA00022801"/>
    </source>
</evidence>